<dbReference type="Proteomes" id="UP001597131">
    <property type="component" value="Unassembled WGS sequence"/>
</dbReference>
<evidence type="ECO:0000313" key="3">
    <source>
        <dbReference type="Proteomes" id="UP001597131"/>
    </source>
</evidence>
<feature type="domain" description="Lipocalin-like" evidence="1">
    <location>
        <begin position="29"/>
        <end position="119"/>
    </location>
</feature>
<name>A0ABW3NT02_9FLAO</name>
<accession>A0ABW3NT02</accession>
<dbReference type="EMBL" id="JBHTLI010000001">
    <property type="protein sequence ID" value="MFD1095492.1"/>
    <property type="molecule type" value="Genomic_DNA"/>
</dbReference>
<dbReference type="InterPro" id="IPR024311">
    <property type="entry name" value="Lipocalin-like"/>
</dbReference>
<evidence type="ECO:0000259" key="1">
    <source>
        <dbReference type="Pfam" id="PF13648"/>
    </source>
</evidence>
<dbReference type="RefSeq" id="WP_380744275.1">
    <property type="nucleotide sequence ID" value="NZ_JBHTLI010000001.1"/>
</dbReference>
<sequence>MIKKSLILFSLILLTSCSQRDPEKQLNFISGYWEIESVEVSEDSVKEYKVNPVVDYIEIKDSKGFRKKVKPRLDGTYTTSESTEEIEARIEDDSLRLYYTTPYDSWKETVISAGKDEMSIINRDGMIYRYKKFSPITIAKDEKKE</sequence>
<protein>
    <submittedName>
        <fullName evidence="2">Lipocalin family protein</fullName>
    </submittedName>
</protein>
<gene>
    <name evidence="2" type="ORF">ACFQ3Q_07020</name>
</gene>
<reference evidence="3" key="1">
    <citation type="journal article" date="2019" name="Int. J. Syst. Evol. Microbiol.">
        <title>The Global Catalogue of Microorganisms (GCM) 10K type strain sequencing project: providing services to taxonomists for standard genome sequencing and annotation.</title>
        <authorList>
            <consortium name="The Broad Institute Genomics Platform"/>
            <consortium name="The Broad Institute Genome Sequencing Center for Infectious Disease"/>
            <person name="Wu L."/>
            <person name="Ma J."/>
        </authorList>
    </citation>
    <scope>NUCLEOTIDE SEQUENCE [LARGE SCALE GENOMIC DNA]</scope>
    <source>
        <strain evidence="3">CCUG 64793</strain>
    </source>
</reference>
<keyword evidence="3" id="KW-1185">Reference proteome</keyword>
<evidence type="ECO:0000313" key="2">
    <source>
        <dbReference type="EMBL" id="MFD1095492.1"/>
    </source>
</evidence>
<dbReference type="PROSITE" id="PS51257">
    <property type="entry name" value="PROKAR_LIPOPROTEIN"/>
    <property type="match status" value="1"/>
</dbReference>
<proteinExistence type="predicted"/>
<comment type="caution">
    <text evidence="2">The sequence shown here is derived from an EMBL/GenBank/DDBJ whole genome shotgun (WGS) entry which is preliminary data.</text>
</comment>
<dbReference type="Pfam" id="PF13648">
    <property type="entry name" value="Lipocalin_4"/>
    <property type="match status" value="1"/>
</dbReference>
<organism evidence="2 3">
    <name type="scientific">Salegentibacter chungangensis</name>
    <dbReference type="NCBI Taxonomy" id="1335724"/>
    <lineage>
        <taxon>Bacteria</taxon>
        <taxon>Pseudomonadati</taxon>
        <taxon>Bacteroidota</taxon>
        <taxon>Flavobacteriia</taxon>
        <taxon>Flavobacteriales</taxon>
        <taxon>Flavobacteriaceae</taxon>
        <taxon>Salegentibacter</taxon>
    </lineage>
</organism>